<dbReference type="Pfam" id="PF01437">
    <property type="entry name" value="PSI"/>
    <property type="match status" value="1"/>
</dbReference>
<dbReference type="SMART" id="SM00423">
    <property type="entry name" value="PSI"/>
    <property type="match status" value="1"/>
</dbReference>
<evidence type="ECO:0000256" key="4">
    <source>
        <dbReference type="ARBA" id="ARBA00023157"/>
    </source>
</evidence>
<dbReference type="InterPro" id="IPR013783">
    <property type="entry name" value="Ig-like_fold"/>
</dbReference>
<evidence type="ECO:0000259" key="8">
    <source>
        <dbReference type="PROSITE" id="PS51004"/>
    </source>
</evidence>
<sequence length="662" mass="75158">MMGLLYICLGLAAGFLPAFGVKDTPTLGSKNTPRFLSKEILRAGLRYEVNQIHSVFSYHEDSDELFVGGTDFVLKLDVNDCRIIEKYYLNTTGRQQCPEGLCENVITVIETFQDSLFVCGTNGNKPQCWKLFPSVKNQSHEIVESYEGTGISPFVYTQNSLSLTVDGDLYAAAPLNFDGSSLQFRRKAGGRTNCWMYDNWVLEPTFISASWVKRKDDPENEKIYLFFWEKNSDHSPEADPWISRVARICKVDEGGSKRFFQNMWTSFLKARLVCGFPEESLYFNRLQDIYVMHAEDWHDTRVYALFTSSWNSTAVCIYSIEMIEQIFENSTFRGYKEEIPIPRPGTCVKNSRSLPPSTISVVKDHPEMTDWVHSLHYTAPFYISGNNYTKIAVDQVQAADQQTYNVLLLATDSGKIHKVLEAGSQPFIISETQLSNNSTVQAMKLDSKKKKLIVGFSEKISTVDLQRCEEYNSSCADCVLARDPYCAWTASGCTPTTRGGIQNIVDGGISVCNEAVNEQMPLKRYKREEISARHLRLVHSIPGGLPFYMSCPIDSYHAVYTWEHEGHSSPCLQMLSNCLHFIPSMEKQNYGNYICISREKNYTKVVKEYQLMEQVIPVENENRKTVDPSFSQNKASGLVPKMMWITLQFAIVLGSLSVRIII</sequence>
<name>A0A8S4BB81_9TELE</name>
<keyword evidence="4" id="KW-1015">Disulfide bond</keyword>
<dbReference type="FunFam" id="2.60.40.10:FF:001170">
    <property type="entry name" value="Sema domain, immunoglobulin domain (Ig), short basic domain, secreted, (Semaphorin) 3F"/>
    <property type="match status" value="1"/>
</dbReference>
<evidence type="ECO:0000256" key="3">
    <source>
        <dbReference type="ARBA" id="ARBA00023136"/>
    </source>
</evidence>
<dbReference type="PROSITE" id="PS51004">
    <property type="entry name" value="SEMA"/>
    <property type="match status" value="1"/>
</dbReference>
<evidence type="ECO:0000256" key="5">
    <source>
        <dbReference type="ARBA" id="ARBA00023180"/>
    </source>
</evidence>
<dbReference type="FunFam" id="2.130.10.10:FF:001316">
    <property type="entry name" value="Semaphorin 7A"/>
    <property type="match status" value="1"/>
</dbReference>
<dbReference type="GO" id="GO:0005178">
    <property type="term" value="F:integrin binding"/>
    <property type="evidence" value="ECO:0007669"/>
    <property type="project" value="TreeGrafter"/>
</dbReference>
<reference evidence="9" key="1">
    <citation type="submission" date="2021-05" db="EMBL/GenBank/DDBJ databases">
        <authorList>
            <person name="Tigano A."/>
        </authorList>
    </citation>
    <scope>NUCLEOTIDE SEQUENCE</scope>
</reference>
<dbReference type="PANTHER" id="PTHR11036:SF80">
    <property type="entry name" value="SEMAPHORIN-7A"/>
    <property type="match status" value="1"/>
</dbReference>
<dbReference type="Pfam" id="PF01403">
    <property type="entry name" value="Sema"/>
    <property type="match status" value="1"/>
</dbReference>
<evidence type="ECO:0000256" key="7">
    <source>
        <dbReference type="SAM" id="SignalP"/>
    </source>
</evidence>
<dbReference type="GO" id="GO:0007229">
    <property type="term" value="P:integrin-mediated signaling pathway"/>
    <property type="evidence" value="ECO:0007669"/>
    <property type="project" value="TreeGrafter"/>
</dbReference>
<dbReference type="GO" id="GO:0007411">
    <property type="term" value="P:axon guidance"/>
    <property type="evidence" value="ECO:0007669"/>
    <property type="project" value="TreeGrafter"/>
</dbReference>
<dbReference type="Proteomes" id="UP000677803">
    <property type="component" value="Unassembled WGS sequence"/>
</dbReference>
<dbReference type="GO" id="GO:0045499">
    <property type="term" value="F:chemorepellent activity"/>
    <property type="evidence" value="ECO:0007669"/>
    <property type="project" value="TreeGrafter"/>
</dbReference>
<evidence type="ECO:0000313" key="9">
    <source>
        <dbReference type="EMBL" id="CAG5957974.1"/>
    </source>
</evidence>
<dbReference type="InterPro" id="IPR015943">
    <property type="entry name" value="WD40/YVTN_repeat-like_dom_sf"/>
</dbReference>
<gene>
    <name evidence="9" type="ORF">MMEN_LOCUS14846</name>
</gene>
<keyword evidence="5" id="KW-0325">Glycoprotein</keyword>
<comment type="subcellular location">
    <subcellularLocation>
        <location evidence="1">Membrane</location>
    </subcellularLocation>
</comment>
<dbReference type="GO" id="GO:0050727">
    <property type="term" value="P:regulation of inflammatory response"/>
    <property type="evidence" value="ECO:0007669"/>
    <property type="project" value="TreeGrafter"/>
</dbReference>
<dbReference type="PANTHER" id="PTHR11036">
    <property type="entry name" value="SEMAPHORIN"/>
    <property type="match status" value="1"/>
</dbReference>
<organism evidence="9 10">
    <name type="scientific">Menidia menidia</name>
    <name type="common">Atlantic silverside</name>
    <dbReference type="NCBI Taxonomy" id="238744"/>
    <lineage>
        <taxon>Eukaryota</taxon>
        <taxon>Metazoa</taxon>
        <taxon>Chordata</taxon>
        <taxon>Craniata</taxon>
        <taxon>Vertebrata</taxon>
        <taxon>Euteleostomi</taxon>
        <taxon>Actinopterygii</taxon>
        <taxon>Neopterygii</taxon>
        <taxon>Teleostei</taxon>
        <taxon>Neoteleostei</taxon>
        <taxon>Acanthomorphata</taxon>
        <taxon>Ovalentaria</taxon>
        <taxon>Atherinomorphae</taxon>
        <taxon>Atheriniformes</taxon>
        <taxon>Atherinopsidae</taxon>
        <taxon>Menidiinae</taxon>
        <taxon>Menidia</taxon>
    </lineage>
</organism>
<accession>A0A8S4BB81</accession>
<dbReference type="GO" id="GO:0009897">
    <property type="term" value="C:external side of plasma membrane"/>
    <property type="evidence" value="ECO:0007669"/>
    <property type="project" value="TreeGrafter"/>
</dbReference>
<proteinExistence type="inferred from homology"/>
<evidence type="ECO:0000256" key="2">
    <source>
        <dbReference type="ARBA" id="ARBA00009492"/>
    </source>
</evidence>
<keyword evidence="3" id="KW-0472">Membrane</keyword>
<dbReference type="SUPFAM" id="SSF103575">
    <property type="entry name" value="Plexin repeat"/>
    <property type="match status" value="1"/>
</dbReference>
<feature type="chain" id="PRO_5035837337" evidence="7">
    <location>
        <begin position="21"/>
        <end position="662"/>
    </location>
</feature>
<dbReference type="InterPro" id="IPR002165">
    <property type="entry name" value="Plexin_repeat"/>
</dbReference>
<dbReference type="Gene3D" id="2.60.40.10">
    <property type="entry name" value="Immunoglobulins"/>
    <property type="match status" value="1"/>
</dbReference>
<evidence type="ECO:0000256" key="6">
    <source>
        <dbReference type="PROSITE-ProRule" id="PRU00352"/>
    </source>
</evidence>
<comment type="caution">
    <text evidence="9">The sequence shown here is derived from an EMBL/GenBank/DDBJ whole genome shotgun (WGS) entry which is preliminary data.</text>
</comment>
<dbReference type="Gene3D" id="3.30.1680.10">
    <property type="entry name" value="ligand-binding face of the semaphorins, domain 2"/>
    <property type="match status" value="1"/>
</dbReference>
<dbReference type="InterPro" id="IPR036352">
    <property type="entry name" value="Semap_dom_sf"/>
</dbReference>
<dbReference type="GO" id="GO:0071526">
    <property type="term" value="P:semaphorin-plexin signaling pathway"/>
    <property type="evidence" value="ECO:0007669"/>
    <property type="project" value="TreeGrafter"/>
</dbReference>
<keyword evidence="7" id="KW-0732">Signal</keyword>
<feature type="domain" description="Sema" evidence="8">
    <location>
        <begin position="24"/>
        <end position="465"/>
    </location>
</feature>
<evidence type="ECO:0000313" key="10">
    <source>
        <dbReference type="Proteomes" id="UP000677803"/>
    </source>
</evidence>
<protein>
    <submittedName>
        <fullName evidence="9">(Atlantic silverside) hypothetical protein</fullName>
    </submittedName>
</protein>
<dbReference type="GO" id="GO:0001755">
    <property type="term" value="P:neural crest cell migration"/>
    <property type="evidence" value="ECO:0007669"/>
    <property type="project" value="TreeGrafter"/>
</dbReference>
<dbReference type="InterPro" id="IPR027231">
    <property type="entry name" value="Semaphorin"/>
</dbReference>
<evidence type="ECO:0000256" key="1">
    <source>
        <dbReference type="ARBA" id="ARBA00004370"/>
    </source>
</evidence>
<dbReference type="InterPro" id="IPR016201">
    <property type="entry name" value="PSI"/>
</dbReference>
<dbReference type="InterPro" id="IPR001627">
    <property type="entry name" value="Semap_dom"/>
</dbReference>
<comment type="similarity">
    <text evidence="2">Belongs to the semaphorin family.</text>
</comment>
<dbReference type="SMART" id="SM00630">
    <property type="entry name" value="Sema"/>
    <property type="match status" value="1"/>
</dbReference>
<comment type="caution">
    <text evidence="6">Lacks conserved residue(s) required for the propagation of feature annotation.</text>
</comment>
<dbReference type="OrthoDB" id="9988752at2759"/>
<dbReference type="AlphaFoldDB" id="A0A8S4BB81"/>
<dbReference type="SUPFAM" id="SSF101912">
    <property type="entry name" value="Sema domain"/>
    <property type="match status" value="1"/>
</dbReference>
<dbReference type="EMBL" id="CAJRST010022223">
    <property type="protein sequence ID" value="CAG5957974.1"/>
    <property type="molecule type" value="Genomic_DNA"/>
</dbReference>
<dbReference type="GO" id="GO:0030335">
    <property type="term" value="P:positive regulation of cell migration"/>
    <property type="evidence" value="ECO:0007669"/>
    <property type="project" value="TreeGrafter"/>
</dbReference>
<keyword evidence="10" id="KW-1185">Reference proteome</keyword>
<dbReference type="GO" id="GO:0030215">
    <property type="term" value="F:semaphorin receptor binding"/>
    <property type="evidence" value="ECO:0007669"/>
    <property type="project" value="InterPro"/>
</dbReference>
<dbReference type="Gene3D" id="2.130.10.10">
    <property type="entry name" value="YVTN repeat-like/Quinoprotein amine dehydrogenase"/>
    <property type="match status" value="1"/>
</dbReference>
<feature type="signal peptide" evidence="7">
    <location>
        <begin position="1"/>
        <end position="20"/>
    </location>
</feature>